<accession>C6Y3K3</accession>
<evidence type="ECO:0000313" key="2">
    <source>
        <dbReference type="EMBL" id="ACU03282.1"/>
    </source>
</evidence>
<reference evidence="2 3" key="1">
    <citation type="journal article" date="2009" name="Stand. Genomic Sci.">
        <title>Complete genome sequence of Pedobacter heparinus type strain (HIM 762-3).</title>
        <authorList>
            <person name="Han C."/>
            <person name="Spring S."/>
            <person name="Lapidus A."/>
            <person name="Del Rio T.G."/>
            <person name="Tice H."/>
            <person name="Copeland A."/>
            <person name="Cheng J.F."/>
            <person name="Lucas S."/>
            <person name="Chen F."/>
            <person name="Nolan M."/>
            <person name="Bruce D."/>
            <person name="Goodwin L."/>
            <person name="Pitluck S."/>
            <person name="Ivanova N."/>
            <person name="Mavromatis K."/>
            <person name="Mikhailova N."/>
            <person name="Pati A."/>
            <person name="Chen A."/>
            <person name="Palaniappan K."/>
            <person name="Land M."/>
            <person name="Hauser L."/>
            <person name="Chang Y.J."/>
            <person name="Jeffries C.C."/>
            <person name="Saunders E."/>
            <person name="Chertkov O."/>
            <person name="Brettin T."/>
            <person name="Goker M."/>
            <person name="Rohde M."/>
            <person name="Bristow J."/>
            <person name="Eisen J.A."/>
            <person name="Markowitz V."/>
            <person name="Hugenholtz P."/>
            <person name="Kyrpides N.C."/>
            <person name="Klenk H.P."/>
            <person name="Detter J.C."/>
        </authorList>
    </citation>
    <scope>NUCLEOTIDE SEQUENCE [LARGE SCALE GENOMIC DNA]</scope>
    <source>
        <strain evidence="3">ATCC 13125 / DSM 2366 / CIP 104194 / JCM 7457 / NBRC 12017 / NCIMB 9290 / NRRL B-14731 / HIM 762-3</strain>
    </source>
</reference>
<keyword evidence="3" id="KW-1185">Reference proteome</keyword>
<dbReference type="HOGENOM" id="CLU_879554_0_0_10"/>
<dbReference type="AlphaFoldDB" id="C6Y3K3"/>
<evidence type="ECO:0000256" key="1">
    <source>
        <dbReference type="SAM" id="Coils"/>
    </source>
</evidence>
<dbReference type="eggNOG" id="COG1044">
    <property type="taxonomic scope" value="Bacteria"/>
</dbReference>
<protein>
    <submittedName>
        <fullName evidence="2">Uncharacterized protein</fullName>
    </submittedName>
</protein>
<keyword evidence="1" id="KW-0175">Coiled coil</keyword>
<dbReference type="KEGG" id="phe:Phep_1063"/>
<proteinExistence type="predicted"/>
<dbReference type="RefSeq" id="WP_012781226.1">
    <property type="nucleotide sequence ID" value="NC_013061.1"/>
</dbReference>
<dbReference type="STRING" id="485917.Phep_1063"/>
<name>C6Y3K3_PEDHD</name>
<sequence length="316" mass="35456">MKNLIWVLIMLGSLTVRGQNTPVFNGKQMIDVSRISPWDFTTRPAGWYRIAKVLGGARANATFELREGADHSTLRFEIGVNYNSSAGSSFTLTNHSYYMRPTFPKIRLLNGGTYNDAFLEVYVDPHNNNDQHFDAYIVNPLAEGDWQLVEWTIGDIPSGYVVTEYNTDKLFSVGNNPNGNILSVGRDGNVGIGTISAAEKLAVKGNIRAKEVKVENANWPDYVFTKYYQLPTLQQTENHIKEKGHLPGIPSASEVKANGIDLGDMNAKLLQKIEELTLHLIEKDSELKLQKGMLNKQQLELNKQQEQINSIMNKLK</sequence>
<dbReference type="OrthoDB" id="9808753at2"/>
<feature type="coiled-coil region" evidence="1">
    <location>
        <begin position="287"/>
        <end position="314"/>
    </location>
</feature>
<gene>
    <name evidence="2" type="ordered locus">Phep_1063</name>
</gene>
<dbReference type="EMBL" id="CP001681">
    <property type="protein sequence ID" value="ACU03282.1"/>
    <property type="molecule type" value="Genomic_DNA"/>
</dbReference>
<dbReference type="Proteomes" id="UP000000852">
    <property type="component" value="Chromosome"/>
</dbReference>
<organism evidence="2 3">
    <name type="scientific">Pedobacter heparinus (strain ATCC 13125 / DSM 2366 / CIP 104194 / JCM 7457 / NBRC 12017 / NCIMB 9290 / NRRL B-14731 / HIM 762-3)</name>
    <dbReference type="NCBI Taxonomy" id="485917"/>
    <lineage>
        <taxon>Bacteria</taxon>
        <taxon>Pseudomonadati</taxon>
        <taxon>Bacteroidota</taxon>
        <taxon>Sphingobacteriia</taxon>
        <taxon>Sphingobacteriales</taxon>
        <taxon>Sphingobacteriaceae</taxon>
        <taxon>Pedobacter</taxon>
    </lineage>
</organism>
<evidence type="ECO:0000313" key="3">
    <source>
        <dbReference type="Proteomes" id="UP000000852"/>
    </source>
</evidence>